<dbReference type="NCBIfam" id="NF041064">
    <property type="entry name" value="DpdG"/>
    <property type="match status" value="1"/>
</dbReference>
<gene>
    <name evidence="1" type="ORF">ABID41_002271</name>
</gene>
<protein>
    <submittedName>
        <fullName evidence="1">Uncharacterized protein</fullName>
    </submittedName>
</protein>
<organism evidence="1 2">
    <name type="scientific">Phenylobacterium koreense</name>
    <dbReference type="NCBI Taxonomy" id="266125"/>
    <lineage>
        <taxon>Bacteria</taxon>
        <taxon>Pseudomonadati</taxon>
        <taxon>Pseudomonadota</taxon>
        <taxon>Alphaproteobacteria</taxon>
        <taxon>Caulobacterales</taxon>
        <taxon>Caulobacteraceae</taxon>
        <taxon>Phenylobacterium</taxon>
    </lineage>
</organism>
<dbReference type="Proteomes" id="UP001549110">
    <property type="component" value="Unassembled WGS sequence"/>
</dbReference>
<proteinExistence type="predicted"/>
<reference evidence="1 2" key="1">
    <citation type="submission" date="2024-06" db="EMBL/GenBank/DDBJ databases">
        <title>Genomic Encyclopedia of Type Strains, Phase IV (KMG-IV): sequencing the most valuable type-strain genomes for metagenomic binning, comparative biology and taxonomic classification.</title>
        <authorList>
            <person name="Goeker M."/>
        </authorList>
    </citation>
    <scope>NUCLEOTIDE SEQUENCE [LARGE SCALE GENOMIC DNA]</scope>
    <source>
        <strain evidence="1 2">DSM 17809</strain>
    </source>
</reference>
<name>A0ABV2EJF7_9CAUL</name>
<keyword evidence="2" id="KW-1185">Reference proteome</keyword>
<evidence type="ECO:0000313" key="2">
    <source>
        <dbReference type="Proteomes" id="UP001549110"/>
    </source>
</evidence>
<dbReference type="InterPro" id="IPR049812">
    <property type="entry name" value="DpdG-like"/>
</dbReference>
<sequence length="301" mass="33518">MTVLNQASDGQVNTLIMLVRTSVRFGPRSRADLLGMCGADLEAVDKAKLNGSFLTWSDLGLFETIGDLTALSEPYRSRLGNDVAKAEARLPGIAREIALLPENNARFWEQKNSKSADLSRGLSWMLAQDVYTLDTSNHKAIEDLEALQVKDLTKRMLQNDTRYNTLKSWMSYLGFGREGALFVVDPTVALRGVIDDLFDSGASLPARVFLSKLSERLPVLDTGLYRVRVEDTLKDSAWEPAAEGVLSSSLSRAIERLVDTGELEFDQRDDNEEGLQMTGVGGRRWRSFPYIRRGPVRLDVV</sequence>
<dbReference type="RefSeq" id="WP_354297676.1">
    <property type="nucleotide sequence ID" value="NZ_JBEPLU010000001.1"/>
</dbReference>
<dbReference type="EMBL" id="JBEPLU010000001">
    <property type="protein sequence ID" value="MET3527176.1"/>
    <property type="molecule type" value="Genomic_DNA"/>
</dbReference>
<accession>A0ABV2EJF7</accession>
<comment type="caution">
    <text evidence="1">The sequence shown here is derived from an EMBL/GenBank/DDBJ whole genome shotgun (WGS) entry which is preliminary data.</text>
</comment>
<evidence type="ECO:0000313" key="1">
    <source>
        <dbReference type="EMBL" id="MET3527176.1"/>
    </source>
</evidence>